<dbReference type="NCBIfam" id="TIGR01509">
    <property type="entry name" value="HAD-SF-IA-v3"/>
    <property type="match status" value="1"/>
</dbReference>
<gene>
    <name evidence="4" type="ORF">WG68_18295</name>
</gene>
<evidence type="ECO:0000313" key="4">
    <source>
        <dbReference type="EMBL" id="KKO43890.1"/>
    </source>
</evidence>
<dbReference type="PRINTS" id="PR00413">
    <property type="entry name" value="HADHALOGNASE"/>
</dbReference>
<name>A0A0M2V2L6_9GAMM</name>
<evidence type="ECO:0000256" key="3">
    <source>
        <dbReference type="ARBA" id="ARBA00022842"/>
    </source>
</evidence>
<dbReference type="InterPro" id="IPR023214">
    <property type="entry name" value="HAD_sf"/>
</dbReference>
<dbReference type="EMBL" id="LAHO01000024">
    <property type="protein sequence ID" value="KKO43890.1"/>
    <property type="molecule type" value="Genomic_DNA"/>
</dbReference>
<comment type="cofactor">
    <cofactor evidence="1">
        <name>Mg(2+)</name>
        <dbReference type="ChEBI" id="CHEBI:18420"/>
    </cofactor>
</comment>
<dbReference type="NCBIfam" id="TIGR01549">
    <property type="entry name" value="HAD-SF-IA-v1"/>
    <property type="match status" value="1"/>
</dbReference>
<dbReference type="InterPro" id="IPR006439">
    <property type="entry name" value="HAD-SF_hydro_IA"/>
</dbReference>
<accession>A0A0M2V2L6</accession>
<comment type="caution">
    <text evidence="4">The sequence shown here is derived from an EMBL/GenBank/DDBJ whole genome shotgun (WGS) entry which is preliminary data.</text>
</comment>
<organism evidence="4 5">
    <name type="scientific">Arsukibacterium ikkense</name>
    <dbReference type="NCBI Taxonomy" id="336831"/>
    <lineage>
        <taxon>Bacteria</taxon>
        <taxon>Pseudomonadati</taxon>
        <taxon>Pseudomonadota</taxon>
        <taxon>Gammaproteobacteria</taxon>
        <taxon>Chromatiales</taxon>
        <taxon>Chromatiaceae</taxon>
        <taxon>Arsukibacterium</taxon>
    </lineage>
</organism>
<dbReference type="PATRIC" id="fig|336831.14.peg.1052"/>
<dbReference type="Gene3D" id="3.40.50.1000">
    <property type="entry name" value="HAD superfamily/HAD-like"/>
    <property type="match status" value="1"/>
</dbReference>
<dbReference type="STRING" id="336831.WG68_18295"/>
<dbReference type="Pfam" id="PF00702">
    <property type="entry name" value="Hydrolase"/>
    <property type="match status" value="1"/>
</dbReference>
<dbReference type="PANTHER" id="PTHR46470:SF4">
    <property type="entry name" value="5-AMINO-6-(5-PHOSPHO-D-RIBITYLAMINO)URACIL PHOSPHATASE YIGB"/>
    <property type="match status" value="1"/>
</dbReference>
<dbReference type="Gene3D" id="1.20.120.1600">
    <property type="match status" value="1"/>
</dbReference>
<dbReference type="SUPFAM" id="SSF56784">
    <property type="entry name" value="HAD-like"/>
    <property type="match status" value="1"/>
</dbReference>
<dbReference type="AlphaFoldDB" id="A0A0M2V2L6"/>
<evidence type="ECO:0000313" key="5">
    <source>
        <dbReference type="Proteomes" id="UP000034228"/>
    </source>
</evidence>
<dbReference type="GO" id="GO:0016787">
    <property type="term" value="F:hydrolase activity"/>
    <property type="evidence" value="ECO:0007669"/>
    <property type="project" value="UniProtKB-KW"/>
</dbReference>
<dbReference type="PANTHER" id="PTHR46470">
    <property type="entry name" value="N-ACYLNEURAMINATE-9-PHOSPHATASE"/>
    <property type="match status" value="1"/>
</dbReference>
<keyword evidence="2" id="KW-0378">Hydrolase</keyword>
<evidence type="ECO:0000256" key="2">
    <source>
        <dbReference type="ARBA" id="ARBA00022801"/>
    </source>
</evidence>
<dbReference type="InterPro" id="IPR051400">
    <property type="entry name" value="HAD-like_hydrolase"/>
</dbReference>
<dbReference type="RefSeq" id="WP_046559178.1">
    <property type="nucleotide sequence ID" value="NZ_LAHO01000024.1"/>
</dbReference>
<evidence type="ECO:0000256" key="1">
    <source>
        <dbReference type="ARBA" id="ARBA00001946"/>
    </source>
</evidence>
<protein>
    <submittedName>
        <fullName evidence="4">Haloacid dehalogenase</fullName>
    </submittedName>
</protein>
<dbReference type="SFLD" id="SFLDG01129">
    <property type="entry name" value="C1.5:_HAD__Beta-PGM__Phosphata"/>
    <property type="match status" value="1"/>
</dbReference>
<keyword evidence="3" id="KW-0460">Magnesium</keyword>
<dbReference type="GO" id="GO:0009231">
    <property type="term" value="P:riboflavin biosynthetic process"/>
    <property type="evidence" value="ECO:0007669"/>
    <property type="project" value="TreeGrafter"/>
</dbReference>
<sequence length="234" mass="25823">MQIYKALSPLQALSFDLDDTLYDNSPVIAAAEQAMLDALAEHAPVSQRTDSDFWWQQRLKLAKIEPELRHDIGRWRLLGIEAGLLELGIAADEAKTVAQQGYDAFLDARTKISLTVEVNDLLTALAKQYRLVAITNGNACINKMGLGKLFDFSLQAGPNGKMKPYPDMFQLAAERLKLAPSQILHIGDSHRADVMGALAAGCQTAWLDHHQQAVSTLPHIRLTDVRQLSALLKL</sequence>
<keyword evidence="5" id="KW-1185">Reference proteome</keyword>
<dbReference type="OrthoDB" id="367448at2"/>
<dbReference type="InterPro" id="IPR036412">
    <property type="entry name" value="HAD-like_sf"/>
</dbReference>
<dbReference type="SFLD" id="SFLDS00003">
    <property type="entry name" value="Haloacid_Dehalogenase"/>
    <property type="match status" value="1"/>
</dbReference>
<proteinExistence type="predicted"/>
<reference evidence="4 5" key="1">
    <citation type="submission" date="2015-03" db="EMBL/GenBank/DDBJ databases">
        <title>Draft genome sequences of two protease-producing strains of Arsukibacterium isolated from two cold and alkaline environments.</title>
        <authorList>
            <person name="Lylloff J.E."/>
            <person name="Skov L.B."/>
            <person name="Jepsen M."/>
            <person name="Hallin P.F."/>
            <person name="Sorensen S.J."/>
            <person name="Stougaard P."/>
            <person name="Glaring M.A."/>
        </authorList>
    </citation>
    <scope>NUCLEOTIDE SEQUENCE [LARGE SCALE GENOMIC DNA]</scope>
    <source>
        <strain evidence="4 5">GCM72</strain>
    </source>
</reference>
<dbReference type="Proteomes" id="UP000034228">
    <property type="component" value="Unassembled WGS sequence"/>
</dbReference>